<dbReference type="Proteomes" id="UP001501371">
    <property type="component" value="Unassembled WGS sequence"/>
</dbReference>
<keyword evidence="2" id="KW-1185">Reference proteome</keyword>
<sequence length="87" mass="9426">MSTVIRRVVVGSGHGTFKLPVNSSVTNRNSSVVVSISEIDANGNAFIGAARLAVYNVAPRDGGYDLWVEISWNSDLRYRITVLVSND</sequence>
<accession>A0ABN1V505</accession>
<evidence type="ECO:0000313" key="2">
    <source>
        <dbReference type="Proteomes" id="UP001501371"/>
    </source>
</evidence>
<organism evidence="1 2">
    <name type="scientific">Streptomyces hebeiensis</name>
    <dbReference type="NCBI Taxonomy" id="229486"/>
    <lineage>
        <taxon>Bacteria</taxon>
        <taxon>Bacillati</taxon>
        <taxon>Actinomycetota</taxon>
        <taxon>Actinomycetes</taxon>
        <taxon>Kitasatosporales</taxon>
        <taxon>Streptomycetaceae</taxon>
        <taxon>Streptomyces</taxon>
    </lineage>
</organism>
<name>A0ABN1V505_9ACTN</name>
<evidence type="ECO:0000313" key="1">
    <source>
        <dbReference type="EMBL" id="GAA1194600.1"/>
    </source>
</evidence>
<reference evidence="1 2" key="1">
    <citation type="journal article" date="2019" name="Int. J. Syst. Evol. Microbiol.">
        <title>The Global Catalogue of Microorganisms (GCM) 10K type strain sequencing project: providing services to taxonomists for standard genome sequencing and annotation.</title>
        <authorList>
            <consortium name="The Broad Institute Genomics Platform"/>
            <consortium name="The Broad Institute Genome Sequencing Center for Infectious Disease"/>
            <person name="Wu L."/>
            <person name="Ma J."/>
        </authorList>
    </citation>
    <scope>NUCLEOTIDE SEQUENCE [LARGE SCALE GENOMIC DNA]</scope>
    <source>
        <strain evidence="1 2">JCM 12696</strain>
    </source>
</reference>
<gene>
    <name evidence="1" type="ORF">GCM10009654_59640</name>
</gene>
<dbReference type="EMBL" id="BAAAKV010000074">
    <property type="protein sequence ID" value="GAA1194600.1"/>
    <property type="molecule type" value="Genomic_DNA"/>
</dbReference>
<comment type="caution">
    <text evidence="1">The sequence shown here is derived from an EMBL/GenBank/DDBJ whole genome shotgun (WGS) entry which is preliminary data.</text>
</comment>
<dbReference type="RefSeq" id="WP_051764291.1">
    <property type="nucleotide sequence ID" value="NZ_BAAAKV010000074.1"/>
</dbReference>
<protein>
    <submittedName>
        <fullName evidence="1">Uncharacterized protein</fullName>
    </submittedName>
</protein>
<proteinExistence type="predicted"/>